<sequence>MKIQKFNKFCSAKLKLNNRNKGTFFKNRNNICFESSF</sequence>
<gene>
    <name evidence="1" type="ORF">HMPREF0554_2372</name>
</gene>
<reference evidence="1 2" key="1">
    <citation type="submission" date="2009-10" db="EMBL/GenBank/DDBJ databases">
        <authorList>
            <person name="Harkins D.M."/>
            <person name="Madupu R."/>
            <person name="Durkin A.S."/>
            <person name="Torralba M."/>
            <person name="Methe B."/>
            <person name="Sutton G.G."/>
            <person name="Strausberg R.L."/>
            <person name="Nelson K.E."/>
        </authorList>
    </citation>
    <scope>NUCLEOTIDE SEQUENCE [LARGE SCALE GENOMIC DNA]</scope>
    <source>
        <strain evidence="1 2">F0264</strain>
    </source>
</reference>
<dbReference type="AlphaFoldDB" id="D0GNT9"/>
<evidence type="ECO:0000313" key="1">
    <source>
        <dbReference type="EMBL" id="EEY34255.1"/>
    </source>
</evidence>
<dbReference type="EMBL" id="ADAD01000176">
    <property type="protein sequence ID" value="EEY34255.1"/>
    <property type="molecule type" value="Genomic_DNA"/>
</dbReference>
<accession>D0GNT9</accession>
<evidence type="ECO:0000313" key="2">
    <source>
        <dbReference type="Proteomes" id="UP000004226"/>
    </source>
</evidence>
<dbReference type="Proteomes" id="UP000004226">
    <property type="component" value="Unassembled WGS sequence"/>
</dbReference>
<name>D0GNT9_9FUSO</name>
<proteinExistence type="predicted"/>
<keyword evidence="2" id="KW-1185">Reference proteome</keyword>
<comment type="caution">
    <text evidence="1">The sequence shown here is derived from an EMBL/GenBank/DDBJ whole genome shotgun (WGS) entry which is preliminary data.</text>
</comment>
<organism evidence="1 2">
    <name type="scientific">Pseudoleptotrichia goodfellowii F0264</name>
    <dbReference type="NCBI Taxonomy" id="596323"/>
    <lineage>
        <taxon>Bacteria</taxon>
        <taxon>Fusobacteriati</taxon>
        <taxon>Fusobacteriota</taxon>
        <taxon>Fusobacteriia</taxon>
        <taxon>Fusobacteriales</taxon>
        <taxon>Leptotrichiaceae</taxon>
        <taxon>Pseudoleptotrichia</taxon>
    </lineage>
</organism>
<protein>
    <submittedName>
        <fullName evidence="1">Uncharacterized protein</fullName>
    </submittedName>
</protein>